<sequence length="165" mass="18954">SVPDDLVDKYQIALQPNLIHVICESLKVKQGDMLIEGDYGTPYLNWMMDDTLGEMKESYKRDIGNIPNLTEFKKTIKGTTLTVETPFTYDSPDCPQEIHRLSNPSNIKHVFRLKLSLKRLLRIRRKRGKKWVLLKGGKGSELLNRFTIKSLPRPELVGKFGFPPV</sequence>
<evidence type="ECO:0000313" key="1">
    <source>
        <dbReference type="EMBL" id="GAH11120.1"/>
    </source>
</evidence>
<protein>
    <submittedName>
        <fullName evidence="1">Uncharacterized protein</fullName>
    </submittedName>
</protein>
<organism evidence="1">
    <name type="scientific">marine sediment metagenome</name>
    <dbReference type="NCBI Taxonomy" id="412755"/>
    <lineage>
        <taxon>unclassified sequences</taxon>
        <taxon>metagenomes</taxon>
        <taxon>ecological metagenomes</taxon>
    </lineage>
</organism>
<gene>
    <name evidence="1" type="ORF">S01H4_52233</name>
</gene>
<reference evidence="1" key="1">
    <citation type="journal article" date="2014" name="Front. Microbiol.">
        <title>High frequency of phylogenetically diverse reductive dehalogenase-homologous genes in deep subseafloor sedimentary metagenomes.</title>
        <authorList>
            <person name="Kawai M."/>
            <person name="Futagami T."/>
            <person name="Toyoda A."/>
            <person name="Takaki Y."/>
            <person name="Nishi S."/>
            <person name="Hori S."/>
            <person name="Arai W."/>
            <person name="Tsubouchi T."/>
            <person name="Morono Y."/>
            <person name="Uchiyama I."/>
            <person name="Ito T."/>
            <person name="Fujiyama A."/>
            <person name="Inagaki F."/>
            <person name="Takami H."/>
        </authorList>
    </citation>
    <scope>NUCLEOTIDE SEQUENCE</scope>
    <source>
        <strain evidence="1">Expedition CK06-06</strain>
    </source>
</reference>
<proteinExistence type="predicted"/>
<dbReference type="AlphaFoldDB" id="X1DS99"/>
<feature type="non-terminal residue" evidence="1">
    <location>
        <position position="1"/>
    </location>
</feature>
<dbReference type="EMBL" id="BART01029821">
    <property type="protein sequence ID" value="GAH11120.1"/>
    <property type="molecule type" value="Genomic_DNA"/>
</dbReference>
<name>X1DS99_9ZZZZ</name>
<comment type="caution">
    <text evidence="1">The sequence shown here is derived from an EMBL/GenBank/DDBJ whole genome shotgun (WGS) entry which is preliminary data.</text>
</comment>
<accession>X1DS99</accession>